<name>A0A060ZP79_ONCMY</name>
<evidence type="ECO:0000256" key="7">
    <source>
        <dbReference type="ARBA" id="ARBA00022490"/>
    </source>
</evidence>
<dbReference type="Pfam" id="PF00373">
    <property type="entry name" value="FERM_M"/>
    <property type="match status" value="1"/>
</dbReference>
<comment type="subcellular location">
    <subcellularLocation>
        <location evidence="1">Cell junction</location>
        <location evidence="1">Focal adhesion</location>
    </subcellularLocation>
    <subcellularLocation>
        <location evidence="3">Cell membrane</location>
        <topology evidence="3">Peripheral membrane protein</topology>
        <orientation evidence="3">Cytoplasmic side</orientation>
    </subcellularLocation>
    <subcellularLocation>
        <location evidence="2">Cell projection</location>
    </subcellularLocation>
    <subcellularLocation>
        <location evidence="4">Cytoplasm</location>
    </subcellularLocation>
</comment>
<dbReference type="SUPFAM" id="SSF47031">
    <property type="entry name" value="Second domain of FERM"/>
    <property type="match status" value="1"/>
</dbReference>
<evidence type="ECO:0000256" key="3">
    <source>
        <dbReference type="ARBA" id="ARBA00004413"/>
    </source>
</evidence>
<dbReference type="AlphaFoldDB" id="A0A060ZP79"/>
<sequence>MQYHASKVSDGMALQLGCLEIRRFYKDMNAKGLEKKSNFELLEKDVGLNLFFPQELIDRMKSRPLRKLITQTFQQYATLKEEECMVRFFKTLTEFINVDEEVYPCELVVRVAVGFTNNTIRKGRTQVFAVGTQ</sequence>
<dbReference type="CDD" id="cd14473">
    <property type="entry name" value="FERM_B-lobe"/>
    <property type="match status" value="1"/>
</dbReference>
<evidence type="ECO:0000313" key="19">
    <source>
        <dbReference type="Proteomes" id="UP000193380"/>
    </source>
</evidence>
<keyword evidence="14" id="KW-0472">Membrane</keyword>
<evidence type="ECO:0000256" key="16">
    <source>
        <dbReference type="ARBA" id="ARBA00023273"/>
    </source>
</evidence>
<keyword evidence="15" id="KW-0829">Tyrosine-protein kinase</keyword>
<dbReference type="Proteomes" id="UP000193380">
    <property type="component" value="Unassembled WGS sequence"/>
</dbReference>
<dbReference type="PANTHER" id="PTHR46221">
    <property type="entry name" value="FERM AND PDZ DOMAIN-CONTAINING PROTEIN FAMILY MEMBER"/>
    <property type="match status" value="1"/>
</dbReference>
<evidence type="ECO:0000256" key="5">
    <source>
        <dbReference type="ARBA" id="ARBA00011903"/>
    </source>
</evidence>
<dbReference type="GO" id="GO:0005737">
    <property type="term" value="C:cytoplasm"/>
    <property type="evidence" value="ECO:0007669"/>
    <property type="project" value="UniProtKB-SubCell"/>
</dbReference>
<evidence type="ECO:0000256" key="9">
    <source>
        <dbReference type="ARBA" id="ARBA00022679"/>
    </source>
</evidence>
<keyword evidence="11" id="KW-0418">Kinase</keyword>
<organism evidence="18 19">
    <name type="scientific">Oncorhynchus mykiss</name>
    <name type="common">Rainbow trout</name>
    <name type="synonym">Salmo gairdneri</name>
    <dbReference type="NCBI Taxonomy" id="8022"/>
    <lineage>
        <taxon>Eukaryota</taxon>
        <taxon>Metazoa</taxon>
        <taxon>Chordata</taxon>
        <taxon>Craniata</taxon>
        <taxon>Vertebrata</taxon>
        <taxon>Euteleostomi</taxon>
        <taxon>Actinopterygii</taxon>
        <taxon>Neopterygii</taxon>
        <taxon>Teleostei</taxon>
        <taxon>Protacanthopterygii</taxon>
        <taxon>Salmoniformes</taxon>
        <taxon>Salmonidae</taxon>
        <taxon>Salmoninae</taxon>
        <taxon>Oncorhynchus</taxon>
    </lineage>
</organism>
<dbReference type="STRING" id="8022.A0A060ZP79"/>
<keyword evidence="6" id="KW-1003">Cell membrane</keyword>
<evidence type="ECO:0000256" key="8">
    <source>
        <dbReference type="ARBA" id="ARBA00022553"/>
    </source>
</evidence>
<reference evidence="18" key="1">
    <citation type="journal article" date="2014" name="Nat. Commun.">
        <title>The rainbow trout genome provides novel insights into evolution after whole-genome duplication in vertebrates.</title>
        <authorList>
            <person name="Berthelot C."/>
            <person name="Brunet F."/>
            <person name="Chalopin D."/>
            <person name="Juanchich A."/>
            <person name="Bernard M."/>
            <person name="Noel B."/>
            <person name="Bento P."/>
            <person name="Da Silva C."/>
            <person name="Labadie K."/>
            <person name="Alberti A."/>
            <person name="Aury J.M."/>
            <person name="Louis A."/>
            <person name="Dehais P."/>
            <person name="Bardou P."/>
            <person name="Montfort J."/>
            <person name="Klopp C."/>
            <person name="Cabau C."/>
            <person name="Gaspin C."/>
            <person name="Thorgaard G.H."/>
            <person name="Boussaha M."/>
            <person name="Quillet E."/>
            <person name="Guyomard R."/>
            <person name="Galiana D."/>
            <person name="Bobe J."/>
            <person name="Volff J.N."/>
            <person name="Genet C."/>
            <person name="Wincker P."/>
            <person name="Jaillon O."/>
            <person name="Roest Crollius H."/>
            <person name="Guiguen Y."/>
        </authorList>
    </citation>
    <scope>NUCLEOTIDE SEQUENCE [LARGE SCALE GENOMIC DNA]</scope>
</reference>
<reference evidence="18" key="2">
    <citation type="submission" date="2014-03" db="EMBL/GenBank/DDBJ databases">
        <authorList>
            <person name="Genoscope - CEA"/>
        </authorList>
    </citation>
    <scope>NUCLEOTIDE SEQUENCE</scope>
</reference>
<keyword evidence="9" id="KW-0808">Transferase</keyword>
<keyword evidence="10" id="KW-0547">Nucleotide-binding</keyword>
<dbReference type="PROSITE" id="PS50057">
    <property type="entry name" value="FERM_3"/>
    <property type="match status" value="1"/>
</dbReference>
<evidence type="ECO:0000259" key="17">
    <source>
        <dbReference type="PROSITE" id="PS50057"/>
    </source>
</evidence>
<keyword evidence="13" id="KW-0965">Cell junction</keyword>
<dbReference type="EMBL" id="FR967524">
    <property type="protein sequence ID" value="CDR05166.1"/>
    <property type="molecule type" value="Genomic_DNA"/>
</dbReference>
<dbReference type="InterPro" id="IPR035963">
    <property type="entry name" value="FERM_2"/>
</dbReference>
<evidence type="ECO:0000256" key="4">
    <source>
        <dbReference type="ARBA" id="ARBA00004496"/>
    </source>
</evidence>
<dbReference type="GO" id="GO:0005886">
    <property type="term" value="C:plasma membrane"/>
    <property type="evidence" value="ECO:0007669"/>
    <property type="project" value="UniProtKB-SubCell"/>
</dbReference>
<feature type="domain" description="FERM" evidence="17">
    <location>
        <begin position="1"/>
        <end position="133"/>
    </location>
</feature>
<dbReference type="FunFam" id="1.20.80.10:FF:000004">
    <property type="entry name" value="Protein-tyrosine kinase 2-beta isoform 1"/>
    <property type="match status" value="1"/>
</dbReference>
<proteinExistence type="predicted"/>
<dbReference type="PANTHER" id="PTHR46221:SF11">
    <property type="entry name" value="NON-SPECIFIC PROTEIN-TYROSINE KINASE"/>
    <property type="match status" value="1"/>
</dbReference>
<evidence type="ECO:0000256" key="2">
    <source>
        <dbReference type="ARBA" id="ARBA00004316"/>
    </source>
</evidence>
<keyword evidence="16" id="KW-0966">Cell projection</keyword>
<evidence type="ECO:0000256" key="12">
    <source>
        <dbReference type="ARBA" id="ARBA00022840"/>
    </source>
</evidence>
<protein>
    <recommendedName>
        <fullName evidence="5">non-specific protein-tyrosine kinase</fullName>
        <ecNumber evidence="5">2.7.10.2</ecNumber>
    </recommendedName>
</protein>
<evidence type="ECO:0000256" key="10">
    <source>
        <dbReference type="ARBA" id="ARBA00022741"/>
    </source>
</evidence>
<gene>
    <name evidence="18" type="ORF">GSONMT00040321001</name>
</gene>
<dbReference type="GO" id="GO:0008284">
    <property type="term" value="P:positive regulation of cell population proliferation"/>
    <property type="evidence" value="ECO:0007669"/>
    <property type="project" value="UniProtKB-ARBA"/>
</dbReference>
<evidence type="ECO:0000256" key="14">
    <source>
        <dbReference type="ARBA" id="ARBA00023136"/>
    </source>
</evidence>
<dbReference type="PaxDb" id="8022-A0A060ZP79"/>
<evidence type="ECO:0000313" key="18">
    <source>
        <dbReference type="EMBL" id="CDR05166.1"/>
    </source>
</evidence>
<evidence type="ECO:0000256" key="15">
    <source>
        <dbReference type="ARBA" id="ARBA00023137"/>
    </source>
</evidence>
<dbReference type="InterPro" id="IPR019748">
    <property type="entry name" value="FERM_central"/>
</dbReference>
<evidence type="ECO:0000256" key="1">
    <source>
        <dbReference type="ARBA" id="ARBA00004246"/>
    </source>
</evidence>
<dbReference type="GO" id="GO:0042995">
    <property type="term" value="C:cell projection"/>
    <property type="evidence" value="ECO:0007669"/>
    <property type="project" value="UniProtKB-SubCell"/>
</dbReference>
<keyword evidence="12" id="KW-0067">ATP-binding</keyword>
<dbReference type="InterPro" id="IPR000299">
    <property type="entry name" value="FERM_domain"/>
</dbReference>
<dbReference type="Gene3D" id="1.20.80.10">
    <property type="match status" value="1"/>
</dbReference>
<dbReference type="GO" id="GO:0005925">
    <property type="term" value="C:focal adhesion"/>
    <property type="evidence" value="ECO:0007669"/>
    <property type="project" value="UniProtKB-SubCell"/>
</dbReference>
<keyword evidence="8" id="KW-0597">Phosphoprotein</keyword>
<evidence type="ECO:0000256" key="13">
    <source>
        <dbReference type="ARBA" id="ARBA00022949"/>
    </source>
</evidence>
<evidence type="ECO:0000256" key="11">
    <source>
        <dbReference type="ARBA" id="ARBA00022777"/>
    </source>
</evidence>
<keyword evidence="7" id="KW-0963">Cytoplasm</keyword>
<dbReference type="InterPro" id="IPR014352">
    <property type="entry name" value="FERM/acyl-CoA-bd_prot_sf"/>
</dbReference>
<dbReference type="GO" id="GO:0004715">
    <property type="term" value="F:non-membrane spanning protein tyrosine kinase activity"/>
    <property type="evidence" value="ECO:0007669"/>
    <property type="project" value="UniProtKB-EC"/>
</dbReference>
<accession>A0A060ZP79</accession>
<dbReference type="GO" id="GO:0005524">
    <property type="term" value="F:ATP binding"/>
    <property type="evidence" value="ECO:0007669"/>
    <property type="project" value="UniProtKB-KW"/>
</dbReference>
<dbReference type="EC" id="2.7.10.2" evidence="5"/>
<evidence type="ECO:0000256" key="6">
    <source>
        <dbReference type="ARBA" id="ARBA00022475"/>
    </source>
</evidence>